<gene>
    <name evidence="1" type="ordered locus">CVAR_2858</name>
</gene>
<dbReference type="eggNOG" id="ENOG5031QF0">
    <property type="taxonomic scope" value="Bacteria"/>
</dbReference>
<evidence type="ECO:0000313" key="1">
    <source>
        <dbReference type="EMBL" id="AEK38198.1"/>
    </source>
</evidence>
<name>G0HH48_CORVD</name>
<dbReference type="Proteomes" id="UP000006659">
    <property type="component" value="Chromosome"/>
</dbReference>
<dbReference type="EMBL" id="CP002917">
    <property type="protein sequence ID" value="AEK38198.1"/>
    <property type="molecule type" value="Genomic_DNA"/>
</dbReference>
<evidence type="ECO:0000313" key="2">
    <source>
        <dbReference type="Proteomes" id="UP000006659"/>
    </source>
</evidence>
<dbReference type="AlphaFoldDB" id="G0HH48"/>
<protein>
    <submittedName>
        <fullName evidence="1">Uncharacterized protein</fullName>
    </submittedName>
</protein>
<organism evidence="1 2">
    <name type="scientific">Corynebacterium variabile (strain DSM 44702 / CIP 107183 / JCM 12073 / NCIMB 30131)</name>
    <name type="common">Corynebacterium mooreparkense</name>
    <dbReference type="NCBI Taxonomy" id="858619"/>
    <lineage>
        <taxon>Bacteria</taxon>
        <taxon>Bacillati</taxon>
        <taxon>Actinomycetota</taxon>
        <taxon>Actinomycetes</taxon>
        <taxon>Mycobacteriales</taxon>
        <taxon>Corynebacteriaceae</taxon>
        <taxon>Corynebacterium</taxon>
    </lineage>
</organism>
<dbReference type="STRING" id="858619.CVAR_2858"/>
<proteinExistence type="predicted"/>
<dbReference type="HOGENOM" id="CLU_2971785_0_0_11"/>
<dbReference type="KEGG" id="cva:CVAR_2858"/>
<reference evidence="1 2" key="1">
    <citation type="journal article" date="2011" name="BMC Genomics">
        <title>Complete genome sequence of Corynebacterium variabile DSM 44702 isolated from the surface of smear-ripened cheeses and insights into cheese ripening and flavor generation.</title>
        <authorList>
            <person name="Schroeder J."/>
            <person name="Maus I."/>
            <person name="Trost E."/>
            <person name="Tauch A."/>
        </authorList>
    </citation>
    <scope>NUCLEOTIDE SEQUENCE [LARGE SCALE GENOMIC DNA]</scope>
    <source>
        <strain evidence="2">DSM 44702 / JCM 12073 / NCIMB 30131</strain>
    </source>
</reference>
<sequence>MGDIVRVVFGIETLDARVIDIEDGEVDVRLIWNDPTTPEDEIEPFYQTYRMDEILPKD</sequence>
<accession>G0HH48</accession>